<sequence>MIPSSTAASAELKAVLAQHSTGTPICTGSGALRVSGWLVRLPPAAGRTSLSLAGPAPCLSFSFGRWARRVPSHRTKYGKTKTMRTSAAGSLSQSRRTGGAQPCRAPAQTPSNADVRCDLRALSIRYRRVQAGARASEPGGIFRQAGVGGQSLAASARRHEGWEGALELWKGAGPSMGKTEGR</sequence>
<proteinExistence type="predicted"/>
<evidence type="ECO:0000313" key="2">
    <source>
        <dbReference type="EMBL" id="KZT50805.1"/>
    </source>
</evidence>
<evidence type="ECO:0000313" key="3">
    <source>
        <dbReference type="Proteomes" id="UP000076842"/>
    </source>
</evidence>
<evidence type="ECO:0000256" key="1">
    <source>
        <dbReference type="SAM" id="MobiDB-lite"/>
    </source>
</evidence>
<feature type="compositionally biased region" description="Polar residues" evidence="1">
    <location>
        <begin position="83"/>
        <end position="96"/>
    </location>
</feature>
<name>A0A165CHI2_9BASI</name>
<reference evidence="2 3" key="1">
    <citation type="journal article" date="2016" name="Mol. Biol. Evol.">
        <title>Comparative Genomics of Early-Diverging Mushroom-Forming Fungi Provides Insights into the Origins of Lignocellulose Decay Capabilities.</title>
        <authorList>
            <person name="Nagy L.G."/>
            <person name="Riley R."/>
            <person name="Tritt A."/>
            <person name="Adam C."/>
            <person name="Daum C."/>
            <person name="Floudas D."/>
            <person name="Sun H."/>
            <person name="Yadav J.S."/>
            <person name="Pangilinan J."/>
            <person name="Larsson K.H."/>
            <person name="Matsuura K."/>
            <person name="Barry K."/>
            <person name="Labutti K."/>
            <person name="Kuo R."/>
            <person name="Ohm R.A."/>
            <person name="Bhattacharya S.S."/>
            <person name="Shirouzu T."/>
            <person name="Yoshinaga Y."/>
            <person name="Martin F.M."/>
            <person name="Grigoriev I.V."/>
            <person name="Hibbett D.S."/>
        </authorList>
    </citation>
    <scope>NUCLEOTIDE SEQUENCE [LARGE SCALE GENOMIC DNA]</scope>
    <source>
        <strain evidence="2 3">HHB12733</strain>
    </source>
</reference>
<protein>
    <submittedName>
        <fullName evidence="2">Uncharacterized protein</fullName>
    </submittedName>
</protein>
<dbReference type="InParanoid" id="A0A165CHI2"/>
<organism evidence="2 3">
    <name type="scientific">Calocera cornea HHB12733</name>
    <dbReference type="NCBI Taxonomy" id="1353952"/>
    <lineage>
        <taxon>Eukaryota</taxon>
        <taxon>Fungi</taxon>
        <taxon>Dikarya</taxon>
        <taxon>Basidiomycota</taxon>
        <taxon>Agaricomycotina</taxon>
        <taxon>Dacrymycetes</taxon>
        <taxon>Dacrymycetales</taxon>
        <taxon>Dacrymycetaceae</taxon>
        <taxon>Calocera</taxon>
    </lineage>
</organism>
<dbReference type="Proteomes" id="UP000076842">
    <property type="component" value="Unassembled WGS sequence"/>
</dbReference>
<keyword evidence="3" id="KW-1185">Reference proteome</keyword>
<dbReference type="EMBL" id="KV424143">
    <property type="protein sequence ID" value="KZT50805.1"/>
    <property type="molecule type" value="Genomic_DNA"/>
</dbReference>
<gene>
    <name evidence="2" type="ORF">CALCODRAFT_168383</name>
</gene>
<accession>A0A165CHI2</accession>
<dbReference type="AlphaFoldDB" id="A0A165CHI2"/>
<feature type="region of interest" description="Disordered" evidence="1">
    <location>
        <begin position="74"/>
        <end position="111"/>
    </location>
</feature>